<proteinExistence type="predicted"/>
<protein>
    <submittedName>
        <fullName evidence="2">Uncharacterized protein</fullName>
    </submittedName>
</protein>
<reference evidence="2 3" key="2">
    <citation type="submission" date="2020-04" db="EMBL/GenBank/DDBJ databases">
        <authorList>
            <person name="Fomenkov A."/>
            <person name="Anton B.P."/>
            <person name="Roberts R.J."/>
        </authorList>
    </citation>
    <scope>NUCLEOTIDE SEQUENCE [LARGE SCALE GENOMIC DNA]</scope>
    <source>
        <strain evidence="2 3">NEB122</strain>
    </source>
</reference>
<feature type="region of interest" description="Disordered" evidence="1">
    <location>
        <begin position="31"/>
        <end position="134"/>
    </location>
</feature>
<evidence type="ECO:0000256" key="1">
    <source>
        <dbReference type="SAM" id="MobiDB-lite"/>
    </source>
</evidence>
<dbReference type="EMBL" id="CP051651">
    <property type="protein sequence ID" value="QJD66638.1"/>
    <property type="molecule type" value="Genomic_DNA"/>
</dbReference>
<evidence type="ECO:0000313" key="2">
    <source>
        <dbReference type="EMBL" id="QJD66638.1"/>
    </source>
</evidence>
<dbReference type="Proteomes" id="UP000503498">
    <property type="component" value="Chromosome"/>
</dbReference>
<sequence>MAPKNTKNAPGHDDVSGLFARLGTQASEGYHDFAYTQLPPRKPGAAPADAPASSEASLPVPDVVTAAAPTPAPRAPAVQAPRAMHPAAPADERADEPAELAPADALAPLRKLRQLDESGPRGLPTPERPAHTPLERLFQRLLQADARASAHSPLKRLRSR</sequence>
<gene>
    <name evidence="2" type="ORF">HG421_02125</name>
</gene>
<dbReference type="RefSeq" id="WP_169704801.1">
    <property type="nucleotide sequence ID" value="NZ_CP051651.1"/>
</dbReference>
<name>A0A7Z2V8C5_XANCA</name>
<feature type="region of interest" description="Disordered" evidence="1">
    <location>
        <begin position="1"/>
        <end position="20"/>
    </location>
</feature>
<organism evidence="2 3">
    <name type="scientific">Xanthomonas campestris pv. badrii</name>
    <dbReference type="NCBI Taxonomy" id="149696"/>
    <lineage>
        <taxon>Bacteria</taxon>
        <taxon>Pseudomonadati</taxon>
        <taxon>Pseudomonadota</taxon>
        <taxon>Gammaproteobacteria</taxon>
        <taxon>Lysobacterales</taxon>
        <taxon>Lysobacteraceae</taxon>
        <taxon>Xanthomonas</taxon>
    </lineage>
</organism>
<feature type="compositionally biased region" description="Low complexity" evidence="1">
    <location>
        <begin position="99"/>
        <end position="109"/>
    </location>
</feature>
<feature type="compositionally biased region" description="Low complexity" evidence="1">
    <location>
        <begin position="43"/>
        <end position="89"/>
    </location>
</feature>
<dbReference type="AlphaFoldDB" id="A0A7Z2V8C5"/>
<evidence type="ECO:0000313" key="3">
    <source>
        <dbReference type="Proteomes" id="UP000503498"/>
    </source>
</evidence>
<accession>A0A7Z2V8C5</accession>
<reference evidence="2 3" key="1">
    <citation type="submission" date="2020-04" db="EMBL/GenBank/DDBJ databases">
        <title>Genome-Wide Identification of 5-Methylcytosine Sites in Bacterial Genomes By High-Throughput Sequencing of MspJI Restriction Fragments.</title>
        <authorList>
            <person name="Wu V."/>
        </authorList>
    </citation>
    <scope>NUCLEOTIDE SEQUENCE [LARGE SCALE GENOMIC DNA]</scope>
    <source>
        <strain evidence="2 3">NEB122</strain>
    </source>
</reference>